<organism evidence="3">
    <name type="scientific">Caenorhabditis remanei</name>
    <name type="common">Caenorhabditis vulgaris</name>
    <dbReference type="NCBI Taxonomy" id="31234"/>
    <lineage>
        <taxon>Eukaryota</taxon>
        <taxon>Metazoa</taxon>
        <taxon>Ecdysozoa</taxon>
        <taxon>Nematoda</taxon>
        <taxon>Chromadorea</taxon>
        <taxon>Rhabditida</taxon>
        <taxon>Rhabditina</taxon>
        <taxon>Rhabditomorpha</taxon>
        <taxon>Rhabditoidea</taxon>
        <taxon>Rhabditidae</taxon>
        <taxon>Peloderinae</taxon>
        <taxon>Caenorhabditis</taxon>
    </lineage>
</organism>
<keyword evidence="3" id="KW-1185">Reference proteome</keyword>
<evidence type="ECO:0000313" key="2">
    <source>
        <dbReference type="EMBL" id="EFO92512.1"/>
    </source>
</evidence>
<sequence length="133" mass="14115">GSNSGDARVGGASRSSFKTSTPTPEVLTTTLQTTSSVFNRCWTTPDPRIIRPPESLVVIGDYDEDEPPSENAVVDSPQPLAPSLPSFFSQTPPPPPRAPSVISNSGDVFARSRKEISATPDFEQQSGTAATLR</sequence>
<evidence type="ECO:0000256" key="1">
    <source>
        <dbReference type="SAM" id="MobiDB-lite"/>
    </source>
</evidence>
<name>E3NTK5_CAERE</name>
<feature type="compositionally biased region" description="Polar residues" evidence="1">
    <location>
        <begin position="122"/>
        <end position="133"/>
    </location>
</feature>
<feature type="non-terminal residue" evidence="2">
    <location>
        <position position="1"/>
    </location>
</feature>
<feature type="region of interest" description="Disordered" evidence="1">
    <location>
        <begin position="1"/>
        <end position="25"/>
    </location>
</feature>
<accession>E3NTK5</accession>
<gene>
    <name evidence="2" type="ORF">CRE_19605</name>
</gene>
<dbReference type="EMBL" id="DS270227">
    <property type="protein sequence ID" value="EFO92512.1"/>
    <property type="molecule type" value="Genomic_DNA"/>
</dbReference>
<protein>
    <submittedName>
        <fullName evidence="2">Uncharacterized protein</fullName>
    </submittedName>
</protein>
<feature type="region of interest" description="Disordered" evidence="1">
    <location>
        <begin position="60"/>
        <end position="133"/>
    </location>
</feature>
<dbReference type="InParanoid" id="E3NTK5"/>
<dbReference type="eggNOG" id="KOG4735">
    <property type="taxonomic scope" value="Eukaryota"/>
</dbReference>
<reference evidence="2" key="1">
    <citation type="submission" date="2007-07" db="EMBL/GenBank/DDBJ databases">
        <title>PCAP assembly of the Caenorhabditis remanei genome.</title>
        <authorList>
            <consortium name="The Caenorhabditis remanei Sequencing Consortium"/>
            <person name="Wilson R.K."/>
        </authorList>
    </citation>
    <scope>NUCLEOTIDE SEQUENCE [LARGE SCALE GENOMIC DNA]</scope>
    <source>
        <strain evidence="2">PB4641</strain>
    </source>
</reference>
<dbReference type="HOGENOM" id="CLU_1911843_0_0_1"/>
<evidence type="ECO:0000313" key="3">
    <source>
        <dbReference type="Proteomes" id="UP000008281"/>
    </source>
</evidence>
<dbReference type="OrthoDB" id="5876074at2759"/>
<proteinExistence type="predicted"/>
<dbReference type="AlphaFoldDB" id="E3NTK5"/>
<dbReference type="Proteomes" id="UP000008281">
    <property type="component" value="Unassembled WGS sequence"/>
</dbReference>